<reference evidence="4" key="1">
    <citation type="submission" date="2020-09" db="EMBL/GenBank/DDBJ databases">
        <title>Pelagicoccus enzymogenes sp. nov. with an EPS production, isolated from marine sediment.</title>
        <authorList>
            <person name="Feng X."/>
        </authorList>
    </citation>
    <scope>NUCLEOTIDE SEQUENCE</scope>
    <source>
        <strain evidence="4">NFK12</strain>
    </source>
</reference>
<dbReference type="Proteomes" id="UP000622317">
    <property type="component" value="Unassembled WGS sequence"/>
</dbReference>
<dbReference type="InterPro" id="IPR029058">
    <property type="entry name" value="AB_hydrolase_fold"/>
</dbReference>
<name>A0A927IIM9_9BACT</name>
<comment type="caution">
    <text evidence="4">The sequence shown here is derived from an EMBL/GenBank/DDBJ whole genome shotgun (WGS) entry which is preliminary data.</text>
</comment>
<evidence type="ECO:0000256" key="1">
    <source>
        <dbReference type="ARBA" id="ARBA00022801"/>
    </source>
</evidence>
<feature type="signal peptide" evidence="2">
    <location>
        <begin position="1"/>
        <end position="20"/>
    </location>
</feature>
<dbReference type="PANTHER" id="PTHR48081">
    <property type="entry name" value="AB HYDROLASE SUPERFAMILY PROTEIN C4A8.06C"/>
    <property type="match status" value="1"/>
</dbReference>
<dbReference type="GO" id="GO:0016787">
    <property type="term" value="F:hydrolase activity"/>
    <property type="evidence" value="ECO:0007669"/>
    <property type="project" value="UniProtKB-KW"/>
</dbReference>
<keyword evidence="5" id="KW-1185">Reference proteome</keyword>
<sequence>MQRHLLAPALAIAFACSSVASEFIADIEYGVADGESLRLDVSVPDGEGPFPVAFLVHGGGWGSGDKSGAEKPNSGADISPWFQPLTDANFVWVSINYRLAPQYRWPACKDDTLTALAWVNENIAAYKGAPDRVAVFGHSAGGQLAMFTAHANEDIRPEVIVGCAAVTSLVQDLEIRGGLSISLQNLFDRPKEVTPVSLALLEANSPINLLKAGGPDYLLIHGDADRTVPIEQSIDFQNRLHELNTRCDLLILPGAGHRLTEWSNHDPHWQEKMVSWVRDSLNKAAAEQ</sequence>
<gene>
    <name evidence="4" type="ORF">IEN85_15620</name>
</gene>
<evidence type="ECO:0000313" key="4">
    <source>
        <dbReference type="EMBL" id="MBD5780928.1"/>
    </source>
</evidence>
<dbReference type="RefSeq" id="WP_191618034.1">
    <property type="nucleotide sequence ID" value="NZ_JACYFG010000038.1"/>
</dbReference>
<feature type="domain" description="BD-FAE-like" evidence="3">
    <location>
        <begin position="39"/>
        <end position="240"/>
    </location>
</feature>
<evidence type="ECO:0000256" key="2">
    <source>
        <dbReference type="SAM" id="SignalP"/>
    </source>
</evidence>
<evidence type="ECO:0000313" key="5">
    <source>
        <dbReference type="Proteomes" id="UP000622317"/>
    </source>
</evidence>
<evidence type="ECO:0000259" key="3">
    <source>
        <dbReference type="Pfam" id="PF20434"/>
    </source>
</evidence>
<dbReference type="SUPFAM" id="SSF53474">
    <property type="entry name" value="alpha/beta-Hydrolases"/>
    <property type="match status" value="1"/>
</dbReference>
<accession>A0A927IIM9</accession>
<dbReference type="Pfam" id="PF20434">
    <property type="entry name" value="BD-FAE"/>
    <property type="match status" value="1"/>
</dbReference>
<organism evidence="4 5">
    <name type="scientific">Pelagicoccus enzymogenes</name>
    <dbReference type="NCBI Taxonomy" id="2773457"/>
    <lineage>
        <taxon>Bacteria</taxon>
        <taxon>Pseudomonadati</taxon>
        <taxon>Verrucomicrobiota</taxon>
        <taxon>Opitutia</taxon>
        <taxon>Puniceicoccales</taxon>
        <taxon>Pelagicoccaceae</taxon>
        <taxon>Pelagicoccus</taxon>
    </lineage>
</organism>
<dbReference type="PROSITE" id="PS51257">
    <property type="entry name" value="PROKAR_LIPOPROTEIN"/>
    <property type="match status" value="1"/>
</dbReference>
<dbReference type="Gene3D" id="3.40.50.1820">
    <property type="entry name" value="alpha/beta hydrolase"/>
    <property type="match status" value="1"/>
</dbReference>
<keyword evidence="2" id="KW-0732">Signal</keyword>
<dbReference type="InterPro" id="IPR049492">
    <property type="entry name" value="BD-FAE-like_dom"/>
</dbReference>
<dbReference type="InterPro" id="IPR050300">
    <property type="entry name" value="GDXG_lipolytic_enzyme"/>
</dbReference>
<dbReference type="EMBL" id="JACYFG010000038">
    <property type="protein sequence ID" value="MBD5780928.1"/>
    <property type="molecule type" value="Genomic_DNA"/>
</dbReference>
<dbReference type="AlphaFoldDB" id="A0A927IIM9"/>
<feature type="chain" id="PRO_5036805240" evidence="2">
    <location>
        <begin position="21"/>
        <end position="288"/>
    </location>
</feature>
<proteinExistence type="predicted"/>
<protein>
    <submittedName>
        <fullName evidence="4">Alpha/beta hydrolase</fullName>
    </submittedName>
</protein>
<keyword evidence="1 4" id="KW-0378">Hydrolase</keyword>